<organism evidence="2 3">
    <name type="scientific">Tagetes erecta</name>
    <name type="common">African marigold</name>
    <dbReference type="NCBI Taxonomy" id="13708"/>
    <lineage>
        <taxon>Eukaryota</taxon>
        <taxon>Viridiplantae</taxon>
        <taxon>Streptophyta</taxon>
        <taxon>Embryophyta</taxon>
        <taxon>Tracheophyta</taxon>
        <taxon>Spermatophyta</taxon>
        <taxon>Magnoliopsida</taxon>
        <taxon>eudicotyledons</taxon>
        <taxon>Gunneridae</taxon>
        <taxon>Pentapetalae</taxon>
        <taxon>asterids</taxon>
        <taxon>campanulids</taxon>
        <taxon>Asterales</taxon>
        <taxon>Asteraceae</taxon>
        <taxon>Asteroideae</taxon>
        <taxon>Heliantheae alliance</taxon>
        <taxon>Tageteae</taxon>
        <taxon>Tagetes</taxon>
    </lineage>
</organism>
<comment type="caution">
    <text evidence="2">The sequence shown here is derived from an EMBL/GenBank/DDBJ whole genome shotgun (WGS) entry which is preliminary data.</text>
</comment>
<name>A0AAD8NF89_TARER</name>
<evidence type="ECO:0000313" key="3">
    <source>
        <dbReference type="Proteomes" id="UP001229421"/>
    </source>
</evidence>
<dbReference type="AlphaFoldDB" id="A0AAD8NF89"/>
<keyword evidence="1" id="KW-0175">Coiled coil</keyword>
<reference evidence="2" key="1">
    <citation type="journal article" date="2023" name="bioRxiv">
        <title>Improved chromosome-level genome assembly for marigold (Tagetes erecta).</title>
        <authorList>
            <person name="Jiang F."/>
            <person name="Yuan L."/>
            <person name="Wang S."/>
            <person name="Wang H."/>
            <person name="Xu D."/>
            <person name="Wang A."/>
            <person name="Fan W."/>
        </authorList>
    </citation>
    <scope>NUCLEOTIDE SEQUENCE</scope>
    <source>
        <strain evidence="2">WSJ</strain>
        <tissue evidence="2">Leaf</tissue>
    </source>
</reference>
<keyword evidence="3" id="KW-1185">Reference proteome</keyword>
<evidence type="ECO:0000313" key="2">
    <source>
        <dbReference type="EMBL" id="KAK1407764.1"/>
    </source>
</evidence>
<dbReference type="Proteomes" id="UP001229421">
    <property type="component" value="Unassembled WGS sequence"/>
</dbReference>
<dbReference type="EMBL" id="JAUHHV010000011">
    <property type="protein sequence ID" value="KAK1407764.1"/>
    <property type="molecule type" value="Genomic_DNA"/>
</dbReference>
<evidence type="ECO:0000256" key="1">
    <source>
        <dbReference type="SAM" id="Coils"/>
    </source>
</evidence>
<gene>
    <name evidence="2" type="ORF">QVD17_39391</name>
</gene>
<feature type="coiled-coil region" evidence="1">
    <location>
        <begin position="40"/>
        <end position="94"/>
    </location>
</feature>
<sequence>MLVTNKIEEEANMIERLTMAFKDGVYDVEIAQIMVNVFTLIELKKNNRKARRKARIKEEISAFAEISAAEMPQVQVLDQAITEEEENLKLAEQLDSRG</sequence>
<accession>A0AAD8NF89</accession>
<protein>
    <submittedName>
        <fullName evidence="2">Uncharacterized protein</fullName>
    </submittedName>
</protein>
<proteinExistence type="predicted"/>